<reference evidence="5" key="1">
    <citation type="submission" date="2021-02" db="EMBL/GenBank/DDBJ databases">
        <authorList>
            <person name="Nowell W R."/>
        </authorList>
    </citation>
    <scope>NUCLEOTIDE SEQUENCE</scope>
</reference>
<evidence type="ECO:0000313" key="3">
    <source>
        <dbReference type="EMBL" id="CAF2113114.1"/>
    </source>
</evidence>
<name>A0A816ZUT8_9BILA</name>
<accession>A0A816ZUT8</accession>
<dbReference type="Proteomes" id="UP000663834">
    <property type="component" value="Unassembled WGS sequence"/>
</dbReference>
<evidence type="ECO:0000313" key="1">
    <source>
        <dbReference type="EMBL" id="CAF0994753.1"/>
    </source>
</evidence>
<dbReference type="EMBL" id="CAJNOV010000127">
    <property type="protein sequence ID" value="CAF0994753.1"/>
    <property type="molecule type" value="Genomic_DNA"/>
</dbReference>
<gene>
    <name evidence="1" type="ORF">CJN711_LOCUS2037</name>
    <name evidence="2" type="ORF">KQP761_LOCUS28527</name>
    <name evidence="4" type="ORF">MBJ925_LOCUS30281</name>
    <name evidence="3" type="ORF">WKI299_LOCUS22667</name>
    <name evidence="5" type="ORF">XDN619_LOCUS34159</name>
</gene>
<dbReference type="AlphaFoldDB" id="A0A816ZUT8"/>
<comment type="caution">
    <text evidence="5">The sequence shown here is derived from an EMBL/GenBank/DDBJ whole genome shotgun (WGS) entry which is preliminary data.</text>
</comment>
<dbReference type="Proteomes" id="UP000663887">
    <property type="component" value="Unassembled WGS sequence"/>
</dbReference>
<dbReference type="Proteomes" id="UP000663824">
    <property type="component" value="Unassembled WGS sequence"/>
</dbReference>
<evidence type="ECO:0000313" key="5">
    <source>
        <dbReference type="EMBL" id="CAF2227973.1"/>
    </source>
</evidence>
<dbReference type="EMBL" id="CAJNRG010017457">
    <property type="protein sequence ID" value="CAF2227973.1"/>
    <property type="molecule type" value="Genomic_DNA"/>
</dbReference>
<evidence type="ECO:0000313" key="2">
    <source>
        <dbReference type="EMBL" id="CAF1643449.1"/>
    </source>
</evidence>
<evidence type="ECO:0000313" key="4">
    <source>
        <dbReference type="EMBL" id="CAF2145650.1"/>
    </source>
</evidence>
<organism evidence="5 6">
    <name type="scientific">Rotaria magnacalcarata</name>
    <dbReference type="NCBI Taxonomy" id="392030"/>
    <lineage>
        <taxon>Eukaryota</taxon>
        <taxon>Metazoa</taxon>
        <taxon>Spiralia</taxon>
        <taxon>Gnathifera</taxon>
        <taxon>Rotifera</taxon>
        <taxon>Eurotatoria</taxon>
        <taxon>Bdelloidea</taxon>
        <taxon>Philodinida</taxon>
        <taxon>Philodinidae</taxon>
        <taxon>Rotaria</taxon>
    </lineage>
</organism>
<evidence type="ECO:0000313" key="6">
    <source>
        <dbReference type="Proteomes" id="UP000663887"/>
    </source>
</evidence>
<protein>
    <submittedName>
        <fullName evidence="5">Uncharacterized protein</fullName>
    </submittedName>
</protein>
<dbReference type="Proteomes" id="UP000663855">
    <property type="component" value="Unassembled WGS sequence"/>
</dbReference>
<sequence length="71" mass="8561">MVIRIINSLLGVLTRPYIYIQQVILISFQSYLPMRFDEKSCRYVTLKDADDDPTYQRVRFCSMQRKHQKET</sequence>
<dbReference type="OrthoDB" id="10007892at2759"/>
<dbReference type="Proteomes" id="UP000663856">
    <property type="component" value="Unassembled WGS sequence"/>
</dbReference>
<dbReference type="EMBL" id="CAJNOW010015578">
    <property type="protein sequence ID" value="CAF1643449.1"/>
    <property type="molecule type" value="Genomic_DNA"/>
</dbReference>
<dbReference type="EMBL" id="CAJNRF010009746">
    <property type="protein sequence ID" value="CAF2113114.1"/>
    <property type="molecule type" value="Genomic_DNA"/>
</dbReference>
<dbReference type="EMBL" id="CAJNRE010016371">
    <property type="protein sequence ID" value="CAF2145650.1"/>
    <property type="molecule type" value="Genomic_DNA"/>
</dbReference>
<proteinExistence type="predicted"/>